<dbReference type="GO" id="GO:0005524">
    <property type="term" value="F:ATP binding"/>
    <property type="evidence" value="ECO:0007669"/>
    <property type="project" value="UniProtKB-UniRule"/>
</dbReference>
<evidence type="ECO:0000313" key="12">
    <source>
        <dbReference type="EMBL" id="ODV57011.1"/>
    </source>
</evidence>
<dbReference type="InterPro" id="IPR002305">
    <property type="entry name" value="aa-tRNA-synth_Ic"/>
</dbReference>
<dbReference type="Gene3D" id="3.10.290.10">
    <property type="entry name" value="RNA-binding S4 domain"/>
    <property type="match status" value="1"/>
</dbReference>
<dbReference type="PANTHER" id="PTHR11766:SF1">
    <property type="entry name" value="TYROSINE--TRNA LIGASE"/>
    <property type="match status" value="1"/>
</dbReference>
<dbReference type="GO" id="GO:0005829">
    <property type="term" value="C:cytosol"/>
    <property type="evidence" value="ECO:0007669"/>
    <property type="project" value="TreeGrafter"/>
</dbReference>
<dbReference type="InterPro" id="IPR002307">
    <property type="entry name" value="Tyr-tRNA-ligase"/>
</dbReference>
<gene>
    <name evidence="10" type="primary">tyrS</name>
    <name evidence="12" type="ORF">BG258_14425</name>
</gene>
<evidence type="ECO:0000256" key="6">
    <source>
        <dbReference type="ARBA" id="ARBA00022884"/>
    </source>
</evidence>
<evidence type="ECO:0000256" key="5">
    <source>
        <dbReference type="ARBA" id="ARBA00022840"/>
    </source>
</evidence>
<dbReference type="Gene3D" id="1.10.240.10">
    <property type="entry name" value="Tyrosyl-Transfer RNA Synthetase"/>
    <property type="match status" value="1"/>
</dbReference>
<evidence type="ECO:0000256" key="8">
    <source>
        <dbReference type="ARBA" id="ARBA00023146"/>
    </source>
</evidence>
<dbReference type="EMBL" id="MECQ01000001">
    <property type="protein sequence ID" value="ODV57011.1"/>
    <property type="molecule type" value="Genomic_DNA"/>
</dbReference>
<comment type="subcellular location">
    <subcellularLocation>
        <location evidence="10">Cytoplasm</location>
    </subcellularLocation>
</comment>
<comment type="subunit">
    <text evidence="1 10">Homodimer.</text>
</comment>
<keyword evidence="6 11" id="KW-0694">RNA-binding</keyword>
<dbReference type="PROSITE" id="PS00178">
    <property type="entry name" value="AA_TRNA_LIGASE_I"/>
    <property type="match status" value="1"/>
</dbReference>
<evidence type="ECO:0000256" key="4">
    <source>
        <dbReference type="ARBA" id="ARBA00022741"/>
    </source>
</evidence>
<name>A0A1E4R963_9BACI</name>
<dbReference type="InterPro" id="IPR024088">
    <property type="entry name" value="Tyr-tRNA-ligase_bac-type"/>
</dbReference>
<dbReference type="NCBIfam" id="TIGR00234">
    <property type="entry name" value="tyrS"/>
    <property type="match status" value="1"/>
</dbReference>
<organism evidence="12 13">
    <name type="scientific">Lysinibacillus fusiformis</name>
    <dbReference type="NCBI Taxonomy" id="28031"/>
    <lineage>
        <taxon>Bacteria</taxon>
        <taxon>Bacillati</taxon>
        <taxon>Bacillota</taxon>
        <taxon>Bacilli</taxon>
        <taxon>Bacillales</taxon>
        <taxon>Bacillaceae</taxon>
        <taxon>Lysinibacillus</taxon>
    </lineage>
</organism>
<dbReference type="Gene3D" id="3.40.50.620">
    <property type="entry name" value="HUPs"/>
    <property type="match status" value="1"/>
</dbReference>
<dbReference type="PROSITE" id="PS50889">
    <property type="entry name" value="S4"/>
    <property type="match status" value="1"/>
</dbReference>
<dbReference type="PANTHER" id="PTHR11766">
    <property type="entry name" value="TYROSYL-TRNA SYNTHETASE"/>
    <property type="match status" value="1"/>
</dbReference>
<dbReference type="SUPFAM" id="SSF55174">
    <property type="entry name" value="Alpha-L RNA-binding motif"/>
    <property type="match status" value="1"/>
</dbReference>
<dbReference type="InterPro" id="IPR014729">
    <property type="entry name" value="Rossmann-like_a/b/a_fold"/>
</dbReference>
<dbReference type="AlphaFoldDB" id="A0A1E4R963"/>
<keyword evidence="2 10" id="KW-0963">Cytoplasm</keyword>
<keyword evidence="5 10" id="KW-0067">ATP-binding</keyword>
<dbReference type="GO" id="GO:0006437">
    <property type="term" value="P:tyrosyl-tRNA aminoacylation"/>
    <property type="evidence" value="ECO:0007669"/>
    <property type="project" value="UniProtKB-UniRule"/>
</dbReference>
<evidence type="ECO:0000256" key="7">
    <source>
        <dbReference type="ARBA" id="ARBA00022917"/>
    </source>
</evidence>
<keyword evidence="3 10" id="KW-0436">Ligase</keyword>
<dbReference type="CDD" id="cd00805">
    <property type="entry name" value="TyrRS_core"/>
    <property type="match status" value="1"/>
</dbReference>
<dbReference type="InterPro" id="IPR024108">
    <property type="entry name" value="Tyr-tRNA-ligase_bac_2"/>
</dbReference>
<dbReference type="InterPro" id="IPR036986">
    <property type="entry name" value="S4_RNA-bd_sf"/>
</dbReference>
<dbReference type="GO" id="GO:0004831">
    <property type="term" value="F:tyrosine-tRNA ligase activity"/>
    <property type="evidence" value="ECO:0007669"/>
    <property type="project" value="UniProtKB-UniRule"/>
</dbReference>
<comment type="caution">
    <text evidence="12">The sequence shown here is derived from an EMBL/GenBank/DDBJ whole genome shotgun (WGS) entry which is preliminary data.</text>
</comment>
<evidence type="ECO:0000256" key="3">
    <source>
        <dbReference type="ARBA" id="ARBA00022598"/>
    </source>
</evidence>
<feature type="binding site" evidence="10">
    <location>
        <position position="234"/>
    </location>
    <ligand>
        <name>ATP</name>
        <dbReference type="ChEBI" id="CHEBI:30616"/>
    </ligand>
</feature>
<protein>
    <recommendedName>
        <fullName evidence="10">Tyrosine--tRNA ligase</fullName>
        <ecNumber evidence="10">6.1.1.1</ecNumber>
    </recommendedName>
    <alternativeName>
        <fullName evidence="10">Tyrosyl-tRNA synthetase</fullName>
        <shortName evidence="10">TyrRS</shortName>
    </alternativeName>
</protein>
<dbReference type="EC" id="6.1.1.1" evidence="10"/>
<dbReference type="RefSeq" id="WP_069481960.1">
    <property type="nucleotide sequence ID" value="NZ_KV766182.1"/>
</dbReference>
<dbReference type="Proteomes" id="UP000094784">
    <property type="component" value="Unassembled WGS sequence"/>
</dbReference>
<dbReference type="FunFam" id="3.40.50.620:FF:000061">
    <property type="entry name" value="Tyrosine--tRNA ligase"/>
    <property type="match status" value="1"/>
</dbReference>
<feature type="short sequence motif" description="'KMSKS' region" evidence="10">
    <location>
        <begin position="231"/>
        <end position="235"/>
    </location>
</feature>
<evidence type="ECO:0000256" key="11">
    <source>
        <dbReference type="PROSITE-ProRule" id="PRU00182"/>
    </source>
</evidence>
<dbReference type="SUPFAM" id="SSF52374">
    <property type="entry name" value="Nucleotidylyl transferase"/>
    <property type="match status" value="1"/>
</dbReference>
<reference evidence="12 13" key="1">
    <citation type="submission" date="2016-09" db="EMBL/GenBank/DDBJ databases">
        <title>Draft genome sequence of the soil isolate, Lysinibacillus fusiformis M5, a potential hypoxanthine producer.</title>
        <authorList>
            <person name="Gallegos-Monterrosa R."/>
            <person name="Maroti G."/>
            <person name="Balint B."/>
            <person name="Kovacs A.T."/>
        </authorList>
    </citation>
    <scope>NUCLEOTIDE SEQUENCE [LARGE SCALE GENOMIC DNA]</scope>
    <source>
        <strain evidence="12 13">M5</strain>
    </source>
</reference>
<comment type="similarity">
    <text evidence="10">Belongs to the class-I aminoacyl-tRNA synthetase family. TyrS type 2 subfamily.</text>
</comment>
<dbReference type="Pfam" id="PF00579">
    <property type="entry name" value="tRNA-synt_1b"/>
    <property type="match status" value="1"/>
</dbReference>
<comment type="function">
    <text evidence="10">Catalyzes the attachment of tyrosine to tRNA(Tyr) in a two-step reaction: tyrosine is first activated by ATP to form Tyr-AMP and then transferred to the acceptor end of tRNA(Tyr).</text>
</comment>
<dbReference type="PRINTS" id="PR01040">
    <property type="entry name" value="TRNASYNTHTYR"/>
</dbReference>
<keyword evidence="8 10" id="KW-0030">Aminoacyl-tRNA synthetase</keyword>
<comment type="catalytic activity">
    <reaction evidence="9 10">
        <text>tRNA(Tyr) + L-tyrosine + ATP = L-tyrosyl-tRNA(Tyr) + AMP + diphosphate + H(+)</text>
        <dbReference type="Rhea" id="RHEA:10220"/>
        <dbReference type="Rhea" id="RHEA-COMP:9706"/>
        <dbReference type="Rhea" id="RHEA-COMP:9707"/>
        <dbReference type="ChEBI" id="CHEBI:15378"/>
        <dbReference type="ChEBI" id="CHEBI:30616"/>
        <dbReference type="ChEBI" id="CHEBI:33019"/>
        <dbReference type="ChEBI" id="CHEBI:58315"/>
        <dbReference type="ChEBI" id="CHEBI:78442"/>
        <dbReference type="ChEBI" id="CHEBI:78536"/>
        <dbReference type="ChEBI" id="CHEBI:456215"/>
        <dbReference type="EC" id="6.1.1.1"/>
    </reaction>
</comment>
<evidence type="ECO:0000256" key="2">
    <source>
        <dbReference type="ARBA" id="ARBA00022490"/>
    </source>
</evidence>
<keyword evidence="4 10" id="KW-0547">Nucleotide-binding</keyword>
<dbReference type="OrthoDB" id="9804243at2"/>
<evidence type="ECO:0000313" key="13">
    <source>
        <dbReference type="Proteomes" id="UP000094784"/>
    </source>
</evidence>
<keyword evidence="7 10" id="KW-0648">Protein biosynthesis</keyword>
<evidence type="ECO:0000256" key="9">
    <source>
        <dbReference type="ARBA" id="ARBA00048248"/>
    </source>
</evidence>
<dbReference type="InterPro" id="IPR001412">
    <property type="entry name" value="aa-tRNA-synth_I_CS"/>
</dbReference>
<evidence type="ECO:0000256" key="1">
    <source>
        <dbReference type="ARBA" id="ARBA00011738"/>
    </source>
</evidence>
<evidence type="ECO:0000256" key="10">
    <source>
        <dbReference type="HAMAP-Rule" id="MF_02007"/>
    </source>
</evidence>
<accession>A0A1E4R963</accession>
<feature type="short sequence motif" description="'HIGH' region" evidence="10">
    <location>
        <begin position="47"/>
        <end position="56"/>
    </location>
</feature>
<dbReference type="HAMAP" id="MF_02007">
    <property type="entry name" value="Tyr_tRNA_synth_type2"/>
    <property type="match status" value="1"/>
</dbReference>
<proteinExistence type="inferred from homology"/>
<dbReference type="GO" id="GO:0003723">
    <property type="term" value="F:RNA binding"/>
    <property type="evidence" value="ECO:0007669"/>
    <property type="project" value="UniProtKB-KW"/>
</dbReference>
<sequence length="404" mass="45998">MFLTPKEQLAFIKKGADKIVDEPELLKKLEHSFQEQKPLTIKLGLDPSAPDIHLGHAVVLRKIKQLQDLGHHAVIVIGDFTGRIGDPTGKSKGRVALSDEMVKENAKTYCEQIFKVLDEEKTIVRFNSEWLAKLTFEEVIQLAATTSVARILEREDFQKRYHHQIPIGIHEFFYPLMQAYDSVELKADIELGGTDQTFNILMGRTLQRHRGLKKQIAIFMPLLEGLDGIEKMSKSLGNYIGVNEAPEVMFKKIMEIPDSLIIKYFELATDEHPLQVQAIQERLQNGENPRDLKLQLAEIVTALYHGHAATMDAKSYFEAAFQKKVIPDNIPVLLLEIDKERIEDIIPQLISIQFIQSKSDFLRLIKQNGVSLNGEKIAVDDLSQVLMNEDVLQIGKKRFLKLNK</sequence>